<evidence type="ECO:0000313" key="2">
    <source>
        <dbReference type="Proteomes" id="UP000612893"/>
    </source>
</evidence>
<protein>
    <submittedName>
        <fullName evidence="1">Type II toxin-antitoxin system HicA family toxin</fullName>
    </submittedName>
</protein>
<dbReference type="InterPro" id="IPR038570">
    <property type="entry name" value="HicA_sf"/>
</dbReference>
<dbReference type="Gene3D" id="3.30.920.30">
    <property type="entry name" value="Hypothetical protein"/>
    <property type="match status" value="1"/>
</dbReference>
<keyword evidence="2" id="KW-1185">Reference proteome</keyword>
<accession>A0A934N3V3</accession>
<proteinExistence type="predicted"/>
<evidence type="ECO:0000313" key="1">
    <source>
        <dbReference type="EMBL" id="MBJ7599585.1"/>
    </source>
</evidence>
<dbReference type="Proteomes" id="UP000612893">
    <property type="component" value="Unassembled WGS sequence"/>
</dbReference>
<dbReference type="AlphaFoldDB" id="A0A934N3V3"/>
<dbReference type="SUPFAM" id="SSF54786">
    <property type="entry name" value="YcfA/nrd intein domain"/>
    <property type="match status" value="1"/>
</dbReference>
<organism evidence="1 2">
    <name type="scientific">Candidatus Nephthysia bennettiae</name>
    <dbReference type="NCBI Taxonomy" id="3127016"/>
    <lineage>
        <taxon>Bacteria</taxon>
        <taxon>Bacillati</taxon>
        <taxon>Candidatus Dormiibacterota</taxon>
        <taxon>Candidatus Dormibacteria</taxon>
        <taxon>Candidatus Dormibacterales</taxon>
        <taxon>Candidatus Dormibacteraceae</taxon>
        <taxon>Candidatus Nephthysia</taxon>
    </lineage>
</organism>
<comment type="caution">
    <text evidence="1">The sequence shown here is derived from an EMBL/GenBank/DDBJ whole genome shotgun (WGS) entry which is preliminary data.</text>
</comment>
<name>A0A934N3V3_9BACT</name>
<dbReference type="EMBL" id="JAEKNR010000158">
    <property type="protein sequence ID" value="MBJ7599585.1"/>
    <property type="molecule type" value="Genomic_DNA"/>
</dbReference>
<sequence>MDLRVELERLKRSRRSVRPSNMHNLLQRAGFVRRPGKGDHWVYTHPDRQFPLTIDPRNPLLPAYVSKAIRAIEEVLGSDD</sequence>
<reference evidence="1" key="1">
    <citation type="submission" date="2020-10" db="EMBL/GenBank/DDBJ databases">
        <title>Ca. Dormibacterota MAGs.</title>
        <authorList>
            <person name="Montgomery K."/>
        </authorList>
    </citation>
    <scope>NUCLEOTIDE SEQUENCE [LARGE SCALE GENOMIC DNA]</scope>
    <source>
        <strain evidence="1">SC8812_S17_10</strain>
    </source>
</reference>
<dbReference type="RefSeq" id="WP_338203129.1">
    <property type="nucleotide sequence ID" value="NZ_JAEKNR010000158.1"/>
</dbReference>
<gene>
    <name evidence="1" type="ORF">JF922_16095</name>
</gene>